<protein>
    <submittedName>
        <fullName evidence="2">Uncharacterized protein</fullName>
    </submittedName>
</protein>
<keyword evidence="1" id="KW-0732">Signal</keyword>
<dbReference type="EMBL" id="PHWZ01000083">
    <property type="protein sequence ID" value="TEY73101.1"/>
    <property type="molecule type" value="Genomic_DNA"/>
</dbReference>
<evidence type="ECO:0000313" key="3">
    <source>
        <dbReference type="Proteomes" id="UP000297299"/>
    </source>
</evidence>
<feature type="chain" id="PRO_5021350191" evidence="1">
    <location>
        <begin position="20"/>
        <end position="198"/>
    </location>
</feature>
<dbReference type="OrthoDB" id="3463446at2759"/>
<sequence length="198" mass="22210">MLFQILFLSICLYISNSSSAPHPSNSDALIPFTSGTLSTENAVRDLSTKDVLCWYGTVPPPVDSCTYVYEILENVDAFNFYVCDRNLDASAKVLVQLGLSYNIDTKINTRQTPLVHNISVRITNDAQSNYPSSVWYRSWFLLPTTTSKVLDGRIIGWQSFDNCETILFSIATVALPQRCVFGSRQTCTNSSEFFKQTN</sequence>
<accession>A0A4Y8D7R1</accession>
<name>A0A4Y8D7R1_9HELO</name>
<evidence type="ECO:0000256" key="1">
    <source>
        <dbReference type="SAM" id="SignalP"/>
    </source>
</evidence>
<dbReference type="AlphaFoldDB" id="A0A4Y8D7R1"/>
<comment type="caution">
    <text evidence="2">The sequence shown here is derived from an EMBL/GenBank/DDBJ whole genome shotgun (WGS) entry which is preliminary data.</text>
</comment>
<dbReference type="Proteomes" id="UP000297299">
    <property type="component" value="Unassembled WGS sequence"/>
</dbReference>
<reference evidence="2 3" key="1">
    <citation type="submission" date="2017-11" db="EMBL/GenBank/DDBJ databases">
        <title>Comparative genomics of Botrytis spp.</title>
        <authorList>
            <person name="Valero-Jimenez C.A."/>
            <person name="Tapia P."/>
            <person name="Veloso J."/>
            <person name="Silva-Moreno E."/>
            <person name="Staats M."/>
            <person name="Valdes J.H."/>
            <person name="Van Kan J.A.L."/>
        </authorList>
    </citation>
    <scope>NUCLEOTIDE SEQUENCE [LARGE SCALE GENOMIC DNA]</scope>
    <source>
        <strain evidence="2 3">MUCL2830</strain>
    </source>
</reference>
<organism evidence="2 3">
    <name type="scientific">Botryotinia calthae</name>
    <dbReference type="NCBI Taxonomy" id="38488"/>
    <lineage>
        <taxon>Eukaryota</taxon>
        <taxon>Fungi</taxon>
        <taxon>Dikarya</taxon>
        <taxon>Ascomycota</taxon>
        <taxon>Pezizomycotina</taxon>
        <taxon>Leotiomycetes</taxon>
        <taxon>Helotiales</taxon>
        <taxon>Sclerotiniaceae</taxon>
        <taxon>Botryotinia</taxon>
    </lineage>
</organism>
<feature type="signal peptide" evidence="1">
    <location>
        <begin position="1"/>
        <end position="19"/>
    </location>
</feature>
<evidence type="ECO:0000313" key="2">
    <source>
        <dbReference type="EMBL" id="TEY73101.1"/>
    </source>
</evidence>
<proteinExistence type="predicted"/>
<keyword evidence="3" id="KW-1185">Reference proteome</keyword>
<gene>
    <name evidence="2" type="ORF">BOTCAL_0083g00140</name>
</gene>